<dbReference type="PANTHER" id="PTHR19229:SF36">
    <property type="entry name" value="ATP-BINDING CASSETTE SUB-FAMILY A MEMBER 2"/>
    <property type="match status" value="1"/>
</dbReference>
<dbReference type="GO" id="GO:0005524">
    <property type="term" value="F:ATP binding"/>
    <property type="evidence" value="ECO:0007669"/>
    <property type="project" value="InterPro"/>
</dbReference>
<dbReference type="AlphaFoldDB" id="A0A8J4XQL9"/>
<dbReference type="SUPFAM" id="SSF52540">
    <property type="entry name" value="P-loop containing nucleoside triphosphate hydrolases"/>
    <property type="match status" value="1"/>
</dbReference>
<evidence type="ECO:0000259" key="10">
    <source>
        <dbReference type="Pfam" id="PF12698"/>
    </source>
</evidence>
<dbReference type="GO" id="GO:0005319">
    <property type="term" value="F:lipid transporter activity"/>
    <property type="evidence" value="ECO:0007669"/>
    <property type="project" value="TreeGrafter"/>
</dbReference>
<dbReference type="PANTHER" id="PTHR19229">
    <property type="entry name" value="ATP-BINDING CASSETTE TRANSPORTER SUBFAMILY A ABCA"/>
    <property type="match status" value="1"/>
</dbReference>
<organism evidence="11 12">
    <name type="scientific">Chionoecetes opilio</name>
    <name type="common">Atlantic snow crab</name>
    <name type="synonym">Cancer opilio</name>
    <dbReference type="NCBI Taxonomy" id="41210"/>
    <lineage>
        <taxon>Eukaryota</taxon>
        <taxon>Metazoa</taxon>
        <taxon>Ecdysozoa</taxon>
        <taxon>Arthropoda</taxon>
        <taxon>Crustacea</taxon>
        <taxon>Multicrustacea</taxon>
        <taxon>Malacostraca</taxon>
        <taxon>Eumalacostraca</taxon>
        <taxon>Eucarida</taxon>
        <taxon>Decapoda</taxon>
        <taxon>Pleocyemata</taxon>
        <taxon>Brachyura</taxon>
        <taxon>Eubrachyura</taxon>
        <taxon>Majoidea</taxon>
        <taxon>Majidae</taxon>
        <taxon>Chionoecetes</taxon>
    </lineage>
</organism>
<evidence type="ECO:0000256" key="8">
    <source>
        <dbReference type="SAM" id="Phobius"/>
    </source>
</evidence>
<dbReference type="Pfam" id="PF12698">
    <property type="entry name" value="ABC2_membrane_3"/>
    <property type="match status" value="1"/>
</dbReference>
<feature type="domain" description="ABC-2 type transporter transmembrane" evidence="10">
    <location>
        <begin position="59"/>
        <end position="242"/>
    </location>
</feature>
<sequence>MENMRTGHCFTKPQATRSLPSRPPSPQQTCTSTHTPATTQTCCNKTTTWAPSILDDKVEVRVCFNDSYMHSIPILVNLLNNAVMRSVTDAAPSSVSSQSLPITSNSVTFDSSSFIAPMMIGFAFTLIPAGLTMDLVNDREMRSRYLLRLNGVGFHLYFSSYLIMMIAVYMVSYLGLLIIIAAFGVKSLVIPAVFATLALLYLLYIPAAILFSAVMSYLFDKSETARQFYPNMVTTLGVVTYTAVALVDMLSQRKAVVSHYLEEEGVAAAAGEDEDVRRERKNVAAALLECCSLPGPHLYESFIFQDLGKLYKKNAGNSNPCKGKKKEELFPALKSVSFEVKPSQLFGLLGPNGAGKTTTLSIMTAEETASKGRVQICGEDIDSSLSSVFEALG</sequence>
<keyword evidence="3 8" id="KW-0812">Transmembrane</keyword>
<name>A0A8J4XQL9_CHIOP</name>
<feature type="transmembrane region" description="Helical" evidence="8">
    <location>
        <begin position="189"/>
        <end position="219"/>
    </location>
</feature>
<dbReference type="Proteomes" id="UP000770661">
    <property type="component" value="Unassembled WGS sequence"/>
</dbReference>
<evidence type="ECO:0000313" key="12">
    <source>
        <dbReference type="Proteomes" id="UP000770661"/>
    </source>
</evidence>
<evidence type="ECO:0000256" key="7">
    <source>
        <dbReference type="SAM" id="MobiDB-lite"/>
    </source>
</evidence>
<keyword evidence="5 8" id="KW-1133">Transmembrane helix</keyword>
<evidence type="ECO:0000256" key="1">
    <source>
        <dbReference type="ARBA" id="ARBA00004141"/>
    </source>
</evidence>
<evidence type="ECO:0000259" key="9">
    <source>
        <dbReference type="Pfam" id="PF00005"/>
    </source>
</evidence>
<protein>
    <submittedName>
        <fullName evidence="11">ABC transporter A family member 4</fullName>
    </submittedName>
</protein>
<dbReference type="EMBL" id="JACEEZ010024024">
    <property type="protein sequence ID" value="KAG0710606.1"/>
    <property type="molecule type" value="Genomic_DNA"/>
</dbReference>
<dbReference type="GO" id="GO:0140359">
    <property type="term" value="F:ABC-type transporter activity"/>
    <property type="evidence" value="ECO:0007669"/>
    <property type="project" value="InterPro"/>
</dbReference>
<evidence type="ECO:0000256" key="3">
    <source>
        <dbReference type="ARBA" id="ARBA00022692"/>
    </source>
</evidence>
<keyword evidence="2" id="KW-0813">Transport</keyword>
<dbReference type="GO" id="GO:0016887">
    <property type="term" value="F:ATP hydrolysis activity"/>
    <property type="evidence" value="ECO:0007669"/>
    <property type="project" value="InterPro"/>
</dbReference>
<evidence type="ECO:0000256" key="4">
    <source>
        <dbReference type="ARBA" id="ARBA00022737"/>
    </source>
</evidence>
<keyword evidence="4" id="KW-0677">Repeat</keyword>
<comment type="subcellular location">
    <subcellularLocation>
        <location evidence="1">Membrane</location>
        <topology evidence="1">Multi-pass membrane protein</topology>
    </subcellularLocation>
</comment>
<accession>A0A8J4XQL9</accession>
<dbReference type="GO" id="GO:0016020">
    <property type="term" value="C:membrane"/>
    <property type="evidence" value="ECO:0007669"/>
    <property type="project" value="UniProtKB-SubCell"/>
</dbReference>
<evidence type="ECO:0000256" key="6">
    <source>
        <dbReference type="ARBA" id="ARBA00023136"/>
    </source>
</evidence>
<comment type="caution">
    <text evidence="11">The sequence shown here is derived from an EMBL/GenBank/DDBJ whole genome shotgun (WGS) entry which is preliminary data.</text>
</comment>
<dbReference type="InterPro" id="IPR013525">
    <property type="entry name" value="ABC2_TM"/>
</dbReference>
<dbReference type="OrthoDB" id="8061355at2759"/>
<evidence type="ECO:0000313" key="11">
    <source>
        <dbReference type="EMBL" id="KAG0710606.1"/>
    </source>
</evidence>
<keyword evidence="6 8" id="KW-0472">Membrane</keyword>
<feature type="transmembrane region" description="Helical" evidence="8">
    <location>
        <begin position="114"/>
        <end position="136"/>
    </location>
</feature>
<evidence type="ECO:0000256" key="5">
    <source>
        <dbReference type="ARBA" id="ARBA00022989"/>
    </source>
</evidence>
<dbReference type="InterPro" id="IPR026082">
    <property type="entry name" value="ABCA"/>
</dbReference>
<dbReference type="Pfam" id="PF00005">
    <property type="entry name" value="ABC_tran"/>
    <property type="match status" value="1"/>
</dbReference>
<gene>
    <name evidence="11" type="primary">abcA4</name>
    <name evidence="11" type="ORF">GWK47_022439</name>
</gene>
<feature type="transmembrane region" description="Helical" evidence="8">
    <location>
        <begin position="231"/>
        <end position="250"/>
    </location>
</feature>
<proteinExistence type="predicted"/>
<dbReference type="InterPro" id="IPR003439">
    <property type="entry name" value="ABC_transporter-like_ATP-bd"/>
</dbReference>
<feature type="domain" description="ABC transporter" evidence="9">
    <location>
        <begin position="333"/>
        <end position="383"/>
    </location>
</feature>
<reference evidence="11" key="1">
    <citation type="submission" date="2020-07" db="EMBL/GenBank/DDBJ databases">
        <title>The High-quality genome of the commercially important snow crab, Chionoecetes opilio.</title>
        <authorList>
            <person name="Jeong J.-H."/>
            <person name="Ryu S."/>
        </authorList>
    </citation>
    <scope>NUCLEOTIDE SEQUENCE</scope>
    <source>
        <strain evidence="11">MADBK_172401_WGS</strain>
        <tissue evidence="11">Digestive gland</tissue>
    </source>
</reference>
<feature type="transmembrane region" description="Helical" evidence="8">
    <location>
        <begin position="156"/>
        <end position="183"/>
    </location>
</feature>
<dbReference type="Gene3D" id="3.40.50.300">
    <property type="entry name" value="P-loop containing nucleotide triphosphate hydrolases"/>
    <property type="match status" value="1"/>
</dbReference>
<dbReference type="InterPro" id="IPR027417">
    <property type="entry name" value="P-loop_NTPase"/>
</dbReference>
<keyword evidence="12" id="KW-1185">Reference proteome</keyword>
<evidence type="ECO:0000256" key="2">
    <source>
        <dbReference type="ARBA" id="ARBA00022448"/>
    </source>
</evidence>
<feature type="region of interest" description="Disordered" evidence="7">
    <location>
        <begin position="1"/>
        <end position="37"/>
    </location>
</feature>